<name>A0A917T6V8_9ACTN</name>
<dbReference type="InterPro" id="IPR038461">
    <property type="entry name" value="Schlafen_AlbA_2_dom_sf"/>
</dbReference>
<dbReference type="EMBL" id="BMPI01000004">
    <property type="protein sequence ID" value="GGM11432.1"/>
    <property type="molecule type" value="Genomic_DNA"/>
</dbReference>
<feature type="domain" description="Schlafen AlbA-2" evidence="1">
    <location>
        <begin position="46"/>
        <end position="154"/>
    </location>
</feature>
<proteinExistence type="predicted"/>
<gene>
    <name evidence="2" type="ORF">GCM10007977_010730</name>
</gene>
<keyword evidence="2" id="KW-0547">Nucleotide-binding</keyword>
<keyword evidence="3" id="KW-1185">Reference proteome</keyword>
<dbReference type="PANTHER" id="PTHR30595">
    <property type="entry name" value="GLPR-RELATED TRANSCRIPTIONAL REPRESSOR"/>
    <property type="match status" value="1"/>
</dbReference>
<keyword evidence="2" id="KW-0347">Helicase</keyword>
<dbReference type="Proteomes" id="UP000642070">
    <property type="component" value="Unassembled WGS sequence"/>
</dbReference>
<evidence type="ECO:0000313" key="3">
    <source>
        <dbReference type="Proteomes" id="UP000642070"/>
    </source>
</evidence>
<dbReference type="RefSeq" id="WP_190248558.1">
    <property type="nucleotide sequence ID" value="NZ_BMPI01000004.1"/>
</dbReference>
<dbReference type="Gene3D" id="1.10.10.10">
    <property type="entry name" value="Winged helix-like DNA-binding domain superfamily/Winged helix DNA-binding domain"/>
    <property type="match status" value="1"/>
</dbReference>
<dbReference type="Pfam" id="PF04326">
    <property type="entry name" value="SLFN_AlbA_2"/>
    <property type="match status" value="1"/>
</dbReference>
<evidence type="ECO:0000313" key="2">
    <source>
        <dbReference type="EMBL" id="GGM11432.1"/>
    </source>
</evidence>
<reference evidence="2" key="1">
    <citation type="journal article" date="2014" name="Int. J. Syst. Evol. Microbiol.">
        <title>Complete genome sequence of Corynebacterium casei LMG S-19264T (=DSM 44701T), isolated from a smear-ripened cheese.</title>
        <authorList>
            <consortium name="US DOE Joint Genome Institute (JGI-PGF)"/>
            <person name="Walter F."/>
            <person name="Albersmeier A."/>
            <person name="Kalinowski J."/>
            <person name="Ruckert C."/>
        </authorList>
    </citation>
    <scope>NUCLEOTIDE SEQUENCE</scope>
    <source>
        <strain evidence="2">JCM 19831</strain>
    </source>
</reference>
<dbReference type="PANTHER" id="PTHR30595:SF6">
    <property type="entry name" value="SCHLAFEN ALBA-2 DOMAIN-CONTAINING PROTEIN"/>
    <property type="match status" value="1"/>
</dbReference>
<dbReference type="Pfam" id="PF13749">
    <property type="entry name" value="HATPase_c_4"/>
    <property type="match status" value="1"/>
</dbReference>
<dbReference type="GO" id="GO:0004386">
    <property type="term" value="F:helicase activity"/>
    <property type="evidence" value="ECO:0007669"/>
    <property type="project" value="UniProtKB-KW"/>
</dbReference>
<dbReference type="Gene3D" id="3.30.565.60">
    <property type="match status" value="1"/>
</dbReference>
<dbReference type="InterPro" id="IPR038475">
    <property type="entry name" value="RecG_C_sf"/>
</dbReference>
<dbReference type="Gene3D" id="3.30.950.30">
    <property type="entry name" value="Schlafen, AAA domain"/>
    <property type="match status" value="1"/>
</dbReference>
<dbReference type="InterPro" id="IPR007421">
    <property type="entry name" value="Schlafen_AlbA_2_dom"/>
</dbReference>
<accession>A0A917T6V8</accession>
<reference evidence="2" key="2">
    <citation type="submission" date="2020-09" db="EMBL/GenBank/DDBJ databases">
        <authorList>
            <person name="Sun Q."/>
            <person name="Ohkuma M."/>
        </authorList>
    </citation>
    <scope>NUCLEOTIDE SEQUENCE</scope>
    <source>
        <strain evidence="2">JCM 19831</strain>
    </source>
</reference>
<comment type="caution">
    <text evidence="2">The sequence shown here is derived from an EMBL/GenBank/DDBJ whole genome shotgun (WGS) entry which is preliminary data.</text>
</comment>
<evidence type="ECO:0000259" key="1">
    <source>
        <dbReference type="Pfam" id="PF04326"/>
    </source>
</evidence>
<dbReference type="AlphaFoldDB" id="A0A917T6V8"/>
<dbReference type="InterPro" id="IPR036388">
    <property type="entry name" value="WH-like_DNA-bd_sf"/>
</dbReference>
<keyword evidence="2" id="KW-0378">Hydrolase</keyword>
<organism evidence="2 3">
    <name type="scientific">Dactylosporangium sucinum</name>
    <dbReference type="NCBI Taxonomy" id="1424081"/>
    <lineage>
        <taxon>Bacteria</taxon>
        <taxon>Bacillati</taxon>
        <taxon>Actinomycetota</taxon>
        <taxon>Actinomycetes</taxon>
        <taxon>Micromonosporales</taxon>
        <taxon>Micromonosporaceae</taxon>
        <taxon>Dactylosporangium</taxon>
    </lineage>
</organism>
<keyword evidence="2" id="KW-0067">ATP-binding</keyword>
<protein>
    <submittedName>
        <fullName evidence="2">ATP-dependent DNA helicase</fullName>
    </submittedName>
</protein>
<sequence>MASYEALVTAGLAAYKGFITCHTAVVTIRVGAKYTVQQFAALIERETHQVELKTGASPSKLQEAMVAFSNGDGGVIFIGVTDKREVVGRKLDQGTDDQIHEAALAAHDVGRYAVKEIDVDGKAVVAIVVKRREEGFAQTSDGRILVRKGARNVALFGADAWEFMSSRKLRRFERANAEISLDDCDSDALLELSEVYGWSLSSPDLWDRLGERGLAVGENLTIAGALFLTKPSDSLQLNKAIVEVRRYPDDGTDYDRREVFDGPLPAQVRGATKFITDELGSDLVVTGLYRYEIPKLPEVVVREAIANAVAHRSYEINRTAILVEIRPDIVVVRSPGGLPEPVTVETIRQAQAARNPDIIDVLRRFSLAEDAGRGIDVMEDEMEEALLDPPEFIDDGISVTVRLPLQGPITPRERAWVSDLERQGRISGSDKLLLVHAARGNELTNGVARGILKTEDSGVARRALQRLRDAELLEQVGERGSSTYYLAESIAPPAAYRFSLHQLIGMVLDAAEIEELSNERVRELTGLNRQQSLTLLQQLVRDGRLLQTGSRRGTRYVLPADDDEGLF</sequence>